<dbReference type="AlphaFoldDB" id="A0A221VXI3"/>
<evidence type="ECO:0000313" key="2">
    <source>
        <dbReference type="Proteomes" id="UP000204221"/>
    </source>
</evidence>
<evidence type="ECO:0000313" key="1">
    <source>
        <dbReference type="EMBL" id="ASO18177.1"/>
    </source>
</evidence>
<sequence>MTTRSGDIPLVGEGENVENTVAENYLAESMREER</sequence>
<proteinExistence type="predicted"/>
<dbReference type="Proteomes" id="UP000204221">
    <property type="component" value="Chromosome"/>
</dbReference>
<name>A0A221VXI3_9PSEU</name>
<dbReference type="KEGG" id="ahg:AHOG_02565"/>
<accession>A0A221VXI3</accession>
<protein>
    <submittedName>
        <fullName evidence="1">Uncharacterized protein</fullName>
    </submittedName>
</protein>
<keyword evidence="2" id="KW-1185">Reference proteome</keyword>
<dbReference type="EMBL" id="CP022521">
    <property type="protein sequence ID" value="ASO18177.1"/>
    <property type="molecule type" value="Genomic_DNA"/>
</dbReference>
<gene>
    <name evidence="1" type="ORF">AHOG_02565</name>
</gene>
<organism evidence="1 2">
    <name type="scientific">Actinoalloteichus hoggarensis</name>
    <dbReference type="NCBI Taxonomy" id="1470176"/>
    <lineage>
        <taxon>Bacteria</taxon>
        <taxon>Bacillati</taxon>
        <taxon>Actinomycetota</taxon>
        <taxon>Actinomycetes</taxon>
        <taxon>Pseudonocardiales</taxon>
        <taxon>Pseudonocardiaceae</taxon>
        <taxon>Actinoalloteichus</taxon>
    </lineage>
</organism>
<reference evidence="1 2" key="1">
    <citation type="submission" date="2017-07" db="EMBL/GenBank/DDBJ databases">
        <title>Complete genome sequence of Actinoalloteichus hoggarensis DSM 45943, type strain of Actinoalloteichus hoggarensis.</title>
        <authorList>
            <person name="Ruckert C."/>
            <person name="Nouioui I."/>
            <person name="Willmese J."/>
            <person name="van Wezel G."/>
            <person name="Klenk H.-P."/>
            <person name="Kalinowski J."/>
            <person name="Zotchev S.B."/>
        </authorList>
    </citation>
    <scope>NUCLEOTIDE SEQUENCE [LARGE SCALE GENOMIC DNA]</scope>
    <source>
        <strain evidence="1 2">DSM 45943</strain>
    </source>
</reference>